<dbReference type="InterPro" id="IPR002299">
    <property type="entry name" value="Porin_Neis"/>
</dbReference>
<dbReference type="Proteomes" id="UP000672934">
    <property type="component" value="Unassembled WGS sequence"/>
</dbReference>
<dbReference type="CDD" id="cd00342">
    <property type="entry name" value="gram_neg_porins"/>
    <property type="match status" value="1"/>
</dbReference>
<keyword evidence="3" id="KW-0813">Transport</keyword>
<evidence type="ECO:0000256" key="11">
    <source>
        <dbReference type="SAM" id="SignalP"/>
    </source>
</evidence>
<dbReference type="RefSeq" id="WP_211947604.1">
    <property type="nucleotide sequence ID" value="NZ_CAJPUY010000008.1"/>
</dbReference>
<comment type="caution">
    <text evidence="13">The sequence shown here is derived from an EMBL/GenBank/DDBJ whole genome shotgun (WGS) entry which is preliminary data.</text>
</comment>
<dbReference type="PRINTS" id="PR00184">
    <property type="entry name" value="NEISSPPORIN"/>
</dbReference>
<protein>
    <submittedName>
        <fullName evidence="13">Outer membrane porin protein</fullName>
    </submittedName>
</protein>
<keyword evidence="9" id="KW-0472">Membrane</keyword>
<comment type="subunit">
    <text evidence="2">Homotrimer.</text>
</comment>
<accession>A0A916IUY5</accession>
<feature type="signal peptide" evidence="11">
    <location>
        <begin position="1"/>
        <end position="21"/>
    </location>
</feature>
<evidence type="ECO:0000256" key="4">
    <source>
        <dbReference type="ARBA" id="ARBA00022452"/>
    </source>
</evidence>
<proteinExistence type="predicted"/>
<keyword evidence="10" id="KW-0998">Cell outer membrane</keyword>
<feature type="domain" description="Porin" evidence="12">
    <location>
        <begin position="10"/>
        <end position="332"/>
    </location>
</feature>
<dbReference type="SUPFAM" id="SSF56935">
    <property type="entry name" value="Porins"/>
    <property type="match status" value="1"/>
</dbReference>
<evidence type="ECO:0000313" key="14">
    <source>
        <dbReference type="Proteomes" id="UP000672934"/>
    </source>
</evidence>
<comment type="subcellular location">
    <subcellularLocation>
        <location evidence="1">Cell outer membrane</location>
        <topology evidence="1">Multi-pass membrane protein</topology>
    </subcellularLocation>
</comment>
<dbReference type="AlphaFoldDB" id="A0A916IUY5"/>
<evidence type="ECO:0000256" key="8">
    <source>
        <dbReference type="ARBA" id="ARBA00023114"/>
    </source>
</evidence>
<dbReference type="PANTHER" id="PTHR34501:SF9">
    <property type="entry name" value="MAJOR OUTER MEMBRANE PROTEIN P.IA"/>
    <property type="match status" value="1"/>
</dbReference>
<evidence type="ECO:0000313" key="13">
    <source>
        <dbReference type="EMBL" id="CAG2142341.1"/>
    </source>
</evidence>
<dbReference type="InterPro" id="IPR050298">
    <property type="entry name" value="Gram-neg_bact_OMP"/>
</dbReference>
<dbReference type="GO" id="GO:0046930">
    <property type="term" value="C:pore complex"/>
    <property type="evidence" value="ECO:0007669"/>
    <property type="project" value="UniProtKB-KW"/>
</dbReference>
<keyword evidence="5" id="KW-0812">Transmembrane</keyword>
<feature type="chain" id="PRO_5038127388" evidence="11">
    <location>
        <begin position="22"/>
        <end position="368"/>
    </location>
</feature>
<keyword evidence="8" id="KW-0626">Porin</keyword>
<dbReference type="Pfam" id="PF13609">
    <property type="entry name" value="Porin_4"/>
    <property type="match status" value="1"/>
</dbReference>
<gene>
    <name evidence="13" type="ORF">LMG31506_02659</name>
</gene>
<evidence type="ECO:0000256" key="7">
    <source>
        <dbReference type="ARBA" id="ARBA00023065"/>
    </source>
</evidence>
<organism evidence="13 14">
    <name type="scientific">Cupriavidus yeoncheonensis</name>
    <dbReference type="NCBI Taxonomy" id="1462994"/>
    <lineage>
        <taxon>Bacteria</taxon>
        <taxon>Pseudomonadati</taxon>
        <taxon>Pseudomonadota</taxon>
        <taxon>Betaproteobacteria</taxon>
        <taxon>Burkholderiales</taxon>
        <taxon>Burkholderiaceae</taxon>
        <taxon>Cupriavidus</taxon>
    </lineage>
</organism>
<name>A0A916IUY5_9BURK</name>
<dbReference type="InterPro" id="IPR023614">
    <property type="entry name" value="Porin_dom_sf"/>
</dbReference>
<keyword evidence="7" id="KW-0406">Ion transport</keyword>
<reference evidence="13" key="1">
    <citation type="submission" date="2021-03" db="EMBL/GenBank/DDBJ databases">
        <authorList>
            <person name="Peeters C."/>
        </authorList>
    </citation>
    <scope>NUCLEOTIDE SEQUENCE</scope>
    <source>
        <strain evidence="13">LMG 31506</strain>
    </source>
</reference>
<evidence type="ECO:0000259" key="12">
    <source>
        <dbReference type="Pfam" id="PF13609"/>
    </source>
</evidence>
<keyword evidence="4" id="KW-1134">Transmembrane beta strand</keyword>
<keyword evidence="14" id="KW-1185">Reference proteome</keyword>
<sequence length="368" mass="39202">MKTPLLMLSAACGALSGAAQASVTLYGVTDANIEYVNHLSPKLPTQPGFPGPGETRMGLTSGGLSGSRWGLRGTEDLDGGLKALFVLENGFGLDDGKATQSGRLFGRQAFVGLQSDRVGRMTFGRQYTAIFDAFSNFSPSGYSTQYEPIAAQLGLDFRSDNMAKYTGTFGALTAIADWSFGNGVFGNGETPGQFRRDTGYGMGLNYFSGAFGLAFAFNRYDPTIPTSGGVGNFRKAGVAASYSTGPVKLMAGYRWGLNKGGNGATIVRDDYYWAGINYQPTGALGLTLGYYYDDVKALGGANVPNPWQVSFIADYNLSKRTDIYLTMAYVRNAGINFDTSAVSFANGYFLGADHSTMTAIAVGIRHKF</sequence>
<dbReference type="Gene3D" id="2.40.160.10">
    <property type="entry name" value="Porin"/>
    <property type="match status" value="1"/>
</dbReference>
<keyword evidence="6 11" id="KW-0732">Signal</keyword>
<evidence type="ECO:0000256" key="5">
    <source>
        <dbReference type="ARBA" id="ARBA00022692"/>
    </source>
</evidence>
<evidence type="ECO:0000256" key="6">
    <source>
        <dbReference type="ARBA" id="ARBA00022729"/>
    </source>
</evidence>
<evidence type="ECO:0000256" key="9">
    <source>
        <dbReference type="ARBA" id="ARBA00023136"/>
    </source>
</evidence>
<dbReference type="InterPro" id="IPR001702">
    <property type="entry name" value="Porin_Gram-ve"/>
</dbReference>
<dbReference type="EMBL" id="CAJPUY010000008">
    <property type="protein sequence ID" value="CAG2142341.1"/>
    <property type="molecule type" value="Genomic_DNA"/>
</dbReference>
<dbReference type="PRINTS" id="PR00182">
    <property type="entry name" value="ECOLNEIPORIN"/>
</dbReference>
<dbReference type="GO" id="GO:0015288">
    <property type="term" value="F:porin activity"/>
    <property type="evidence" value="ECO:0007669"/>
    <property type="project" value="UniProtKB-KW"/>
</dbReference>
<dbReference type="GO" id="GO:0034220">
    <property type="term" value="P:monoatomic ion transmembrane transport"/>
    <property type="evidence" value="ECO:0007669"/>
    <property type="project" value="InterPro"/>
</dbReference>
<evidence type="ECO:0000256" key="10">
    <source>
        <dbReference type="ARBA" id="ARBA00023237"/>
    </source>
</evidence>
<evidence type="ECO:0000256" key="2">
    <source>
        <dbReference type="ARBA" id="ARBA00011233"/>
    </source>
</evidence>
<dbReference type="InterPro" id="IPR033900">
    <property type="entry name" value="Gram_neg_porin_domain"/>
</dbReference>
<evidence type="ECO:0000256" key="3">
    <source>
        <dbReference type="ARBA" id="ARBA00022448"/>
    </source>
</evidence>
<dbReference type="PANTHER" id="PTHR34501">
    <property type="entry name" value="PROTEIN YDDL-RELATED"/>
    <property type="match status" value="1"/>
</dbReference>
<evidence type="ECO:0000256" key="1">
    <source>
        <dbReference type="ARBA" id="ARBA00004571"/>
    </source>
</evidence>
<dbReference type="GO" id="GO:0009279">
    <property type="term" value="C:cell outer membrane"/>
    <property type="evidence" value="ECO:0007669"/>
    <property type="project" value="UniProtKB-SubCell"/>
</dbReference>